<dbReference type="Proteomes" id="UP000018680">
    <property type="component" value="Chromosome"/>
</dbReference>
<dbReference type="EMBL" id="CP006939">
    <property type="protein sequence ID" value="AHC13878.1"/>
    <property type="molecule type" value="Genomic_DNA"/>
</dbReference>
<keyword evidence="1" id="KW-0472">Membrane</keyword>
<dbReference type="Pfam" id="PF04246">
    <property type="entry name" value="RseC_MucC"/>
    <property type="match status" value="1"/>
</dbReference>
<dbReference type="InterPro" id="IPR007359">
    <property type="entry name" value="SigmaE_reg_RseC_MucC"/>
</dbReference>
<evidence type="ECO:0000313" key="2">
    <source>
        <dbReference type="EMBL" id="AHC13878.1"/>
    </source>
</evidence>
<keyword evidence="1" id="KW-1133">Transmembrane helix</keyword>
<sequence>MTDSTLSVESHSSMVTQEGIVEEMRNNHALVRIYQNSSCAGCKVSGSCSSKTLGGNNSRIIEAMADDGVAVGSKVILRMRTRDGFLSVLLSFILPLILLFSFILSLQSLDIREEMLALGGLGVLSGYYLILSLFRNILKRHISFTAVPASQAHPVVCDNL</sequence>
<name>V5WDI5_9SPIO</name>
<keyword evidence="3" id="KW-1185">Reference proteome</keyword>
<dbReference type="PANTHER" id="PTHR35867:SF1">
    <property type="entry name" value="PROTEIN RSEC"/>
    <property type="match status" value="1"/>
</dbReference>
<evidence type="ECO:0008006" key="4">
    <source>
        <dbReference type="Google" id="ProtNLM"/>
    </source>
</evidence>
<dbReference type="HOGENOM" id="CLU_125969_0_0_12"/>
<dbReference type="PANTHER" id="PTHR35867">
    <property type="entry name" value="PROTEIN RSEC"/>
    <property type="match status" value="1"/>
</dbReference>
<dbReference type="STRING" id="1307761.L21SP2_0446"/>
<accession>V5WDI5</accession>
<reference evidence="2 3" key="1">
    <citation type="journal article" date="2015" name="Stand. Genomic Sci.">
        <title>Complete genome sequence and description of Salinispira pacifica gen. nov., sp. nov., a novel spirochaete isolated form a hypersaline microbial mat.</title>
        <authorList>
            <person name="Ben Hania W."/>
            <person name="Joseph M."/>
            <person name="Schumann P."/>
            <person name="Bunk B."/>
            <person name="Fiebig A."/>
            <person name="Sproer C."/>
            <person name="Klenk H.P."/>
            <person name="Fardeau M.L."/>
            <person name="Spring S."/>
        </authorList>
    </citation>
    <scope>NUCLEOTIDE SEQUENCE [LARGE SCALE GENOMIC DNA]</scope>
    <source>
        <strain evidence="2 3">L21-RPul-D2</strain>
    </source>
</reference>
<proteinExistence type="predicted"/>
<feature type="transmembrane region" description="Helical" evidence="1">
    <location>
        <begin position="84"/>
        <end position="104"/>
    </location>
</feature>
<dbReference type="RefSeq" id="WP_024266810.1">
    <property type="nucleotide sequence ID" value="NC_023035.1"/>
</dbReference>
<evidence type="ECO:0000313" key="3">
    <source>
        <dbReference type="Proteomes" id="UP000018680"/>
    </source>
</evidence>
<organism evidence="2 3">
    <name type="scientific">Salinispira pacifica</name>
    <dbReference type="NCBI Taxonomy" id="1307761"/>
    <lineage>
        <taxon>Bacteria</taxon>
        <taxon>Pseudomonadati</taxon>
        <taxon>Spirochaetota</taxon>
        <taxon>Spirochaetia</taxon>
        <taxon>Spirochaetales</taxon>
        <taxon>Spirochaetaceae</taxon>
        <taxon>Salinispira</taxon>
    </lineage>
</organism>
<dbReference type="eggNOG" id="COG3086">
    <property type="taxonomic scope" value="Bacteria"/>
</dbReference>
<dbReference type="KEGG" id="slr:L21SP2_0446"/>
<keyword evidence="1" id="KW-0812">Transmembrane</keyword>
<feature type="transmembrane region" description="Helical" evidence="1">
    <location>
        <begin position="116"/>
        <end position="134"/>
    </location>
</feature>
<evidence type="ECO:0000256" key="1">
    <source>
        <dbReference type="SAM" id="Phobius"/>
    </source>
</evidence>
<dbReference type="AlphaFoldDB" id="V5WDI5"/>
<dbReference type="OrthoDB" id="1120636at2"/>
<protein>
    <recommendedName>
        <fullName evidence="4">Sigma factor RpoE regulatory protein RseC</fullName>
    </recommendedName>
</protein>
<gene>
    <name evidence="2" type="ORF">L21SP2_0446</name>
</gene>